<dbReference type="AlphaFoldDB" id="A0A8J8FFM9"/>
<organism evidence="2 3">
    <name type="scientific">Limnovirga soli</name>
    <dbReference type="NCBI Taxonomy" id="2656915"/>
    <lineage>
        <taxon>Bacteria</taxon>
        <taxon>Pseudomonadati</taxon>
        <taxon>Bacteroidota</taxon>
        <taxon>Chitinophagia</taxon>
        <taxon>Chitinophagales</taxon>
        <taxon>Chitinophagaceae</taxon>
        <taxon>Limnovirga</taxon>
    </lineage>
</organism>
<name>A0A8J8FFM9_9BACT</name>
<feature type="chain" id="PRO_5035231031" evidence="1">
    <location>
        <begin position="22"/>
        <end position="121"/>
    </location>
</feature>
<comment type="caution">
    <text evidence="2">The sequence shown here is derived from an EMBL/GenBank/DDBJ whole genome shotgun (WGS) entry which is preliminary data.</text>
</comment>
<sequence length="121" mass="13212">MKKILPQMLLFCIFINQLAFAQSTTPPIQWQKAYGGTKNDGVFSIKQTADGYIMTGYTGRSDGDVSGNHGGADGWVFKTDNWGVIQWKKCIGGTKDEVFDAVQTTTDGGFILCGRVVNSLH</sequence>
<protein>
    <submittedName>
        <fullName evidence="2">Uncharacterized protein</fullName>
    </submittedName>
</protein>
<dbReference type="RefSeq" id="WP_171607408.1">
    <property type="nucleotide sequence ID" value="NZ_WHPF01000005.1"/>
</dbReference>
<feature type="signal peptide" evidence="1">
    <location>
        <begin position="1"/>
        <end position="21"/>
    </location>
</feature>
<evidence type="ECO:0000313" key="2">
    <source>
        <dbReference type="EMBL" id="NNV55484.1"/>
    </source>
</evidence>
<dbReference type="Proteomes" id="UP000598971">
    <property type="component" value="Unassembled WGS sequence"/>
</dbReference>
<evidence type="ECO:0000313" key="3">
    <source>
        <dbReference type="Proteomes" id="UP000598971"/>
    </source>
</evidence>
<proteinExistence type="predicted"/>
<dbReference type="PANTHER" id="PTHR42754:SF1">
    <property type="entry name" value="LIPOPROTEIN"/>
    <property type="match status" value="1"/>
</dbReference>
<reference evidence="2" key="1">
    <citation type="submission" date="2019-10" db="EMBL/GenBank/DDBJ databases">
        <title>Draft genome sequence of Panacibacter sp. KCS-6.</title>
        <authorList>
            <person name="Yim K.J."/>
        </authorList>
    </citation>
    <scope>NUCLEOTIDE SEQUENCE</scope>
    <source>
        <strain evidence="2">KCS-6</strain>
    </source>
</reference>
<accession>A0A8J8FFM9</accession>
<gene>
    <name evidence="2" type="ORF">GD597_08450</name>
</gene>
<dbReference type="PANTHER" id="PTHR42754">
    <property type="entry name" value="ENDOGLUCANASE"/>
    <property type="match status" value="1"/>
</dbReference>
<dbReference type="EMBL" id="WHPF01000005">
    <property type="protein sequence ID" value="NNV55484.1"/>
    <property type="molecule type" value="Genomic_DNA"/>
</dbReference>
<keyword evidence="3" id="KW-1185">Reference proteome</keyword>
<evidence type="ECO:0000256" key="1">
    <source>
        <dbReference type="SAM" id="SignalP"/>
    </source>
</evidence>
<keyword evidence="1" id="KW-0732">Signal</keyword>